<dbReference type="Gene3D" id="3.40.1080.10">
    <property type="entry name" value="Glutaconate Coenzyme A-transferase"/>
    <property type="match status" value="1"/>
</dbReference>
<protein>
    <submittedName>
        <fullName evidence="1">Uncharacterized protein</fullName>
    </submittedName>
</protein>
<proteinExistence type="predicted"/>
<accession>A0AAD8AM25</accession>
<dbReference type="GO" id="GO:0005739">
    <property type="term" value="C:mitochondrion"/>
    <property type="evidence" value="ECO:0007669"/>
    <property type="project" value="TreeGrafter"/>
</dbReference>
<gene>
    <name evidence="1" type="ORF">L9F63_000217</name>
</gene>
<dbReference type="Proteomes" id="UP001233999">
    <property type="component" value="Unassembled WGS sequence"/>
</dbReference>
<dbReference type="InterPro" id="IPR046433">
    <property type="entry name" value="ActCoA_hydro"/>
</dbReference>
<dbReference type="EMBL" id="JASPKZ010000007">
    <property type="protein sequence ID" value="KAJ9601609.1"/>
    <property type="molecule type" value="Genomic_DNA"/>
</dbReference>
<dbReference type="PANTHER" id="PTHR21432">
    <property type="entry name" value="ACETYL-COA HYDROLASE-RELATED"/>
    <property type="match status" value="1"/>
</dbReference>
<comment type="caution">
    <text evidence="1">The sequence shown here is derived from an EMBL/GenBank/DDBJ whole genome shotgun (WGS) entry which is preliminary data.</text>
</comment>
<name>A0AAD8AM25_DIPPU</name>
<dbReference type="PANTHER" id="PTHR21432:SF20">
    <property type="entry name" value="ACETYL-COA HYDROLASE"/>
    <property type="match status" value="1"/>
</dbReference>
<reference evidence="1" key="2">
    <citation type="submission" date="2023-05" db="EMBL/GenBank/DDBJ databases">
        <authorList>
            <person name="Fouks B."/>
        </authorList>
    </citation>
    <scope>NUCLEOTIDE SEQUENCE</scope>
    <source>
        <strain evidence="1">Stay&amp;Tobe</strain>
        <tissue evidence="1">Testes</tissue>
    </source>
</reference>
<sequence length="201" mass="22082">MASVVKVSTKVGYAIRWGPISALFSKNNASRSFYTYSPEPAQPLNREPKWVTAEEAVKCIKSGNNVIKLIVLFVYLFTGNTVFVHGAAATPLDLVKAMTDYGKSSGLKGVTVCHIHTEGGAEYTAPECEADELKLQHCEFITHLMAKELHAFRQRLGGSSNLDGMEFNSNTEFKIAESATGYKIRALVTRKSNISDVWVDS</sequence>
<reference evidence="1" key="1">
    <citation type="journal article" date="2023" name="IScience">
        <title>Live-bearing cockroach genome reveals convergent evolutionary mechanisms linked to viviparity in insects and beyond.</title>
        <authorList>
            <person name="Fouks B."/>
            <person name="Harrison M.C."/>
            <person name="Mikhailova A.A."/>
            <person name="Marchal E."/>
            <person name="English S."/>
            <person name="Carruthers M."/>
            <person name="Jennings E.C."/>
            <person name="Chiamaka E.L."/>
            <person name="Frigard R.A."/>
            <person name="Pippel M."/>
            <person name="Attardo G.M."/>
            <person name="Benoit J.B."/>
            <person name="Bornberg-Bauer E."/>
            <person name="Tobe S.S."/>
        </authorList>
    </citation>
    <scope>NUCLEOTIDE SEQUENCE</scope>
    <source>
        <strain evidence="1">Stay&amp;Tobe</strain>
    </source>
</reference>
<dbReference type="GO" id="GO:0006083">
    <property type="term" value="P:acetate metabolic process"/>
    <property type="evidence" value="ECO:0007669"/>
    <property type="project" value="InterPro"/>
</dbReference>
<feature type="non-terminal residue" evidence="1">
    <location>
        <position position="201"/>
    </location>
</feature>
<keyword evidence="2" id="KW-1185">Reference proteome</keyword>
<dbReference type="GO" id="GO:0008775">
    <property type="term" value="F:acetate CoA-transferase activity"/>
    <property type="evidence" value="ECO:0007669"/>
    <property type="project" value="InterPro"/>
</dbReference>
<evidence type="ECO:0000313" key="2">
    <source>
        <dbReference type="Proteomes" id="UP001233999"/>
    </source>
</evidence>
<evidence type="ECO:0000313" key="1">
    <source>
        <dbReference type="EMBL" id="KAJ9601609.1"/>
    </source>
</evidence>
<organism evidence="1 2">
    <name type="scientific">Diploptera punctata</name>
    <name type="common">Pacific beetle cockroach</name>
    <dbReference type="NCBI Taxonomy" id="6984"/>
    <lineage>
        <taxon>Eukaryota</taxon>
        <taxon>Metazoa</taxon>
        <taxon>Ecdysozoa</taxon>
        <taxon>Arthropoda</taxon>
        <taxon>Hexapoda</taxon>
        <taxon>Insecta</taxon>
        <taxon>Pterygota</taxon>
        <taxon>Neoptera</taxon>
        <taxon>Polyneoptera</taxon>
        <taxon>Dictyoptera</taxon>
        <taxon>Blattodea</taxon>
        <taxon>Blaberoidea</taxon>
        <taxon>Blaberidae</taxon>
        <taxon>Diplopterinae</taxon>
        <taxon>Diploptera</taxon>
    </lineage>
</organism>
<dbReference type="AlphaFoldDB" id="A0AAD8AM25"/>